<keyword evidence="4 5" id="KW-0472">Membrane</keyword>
<keyword evidence="7" id="KW-1185">Reference proteome</keyword>
<feature type="transmembrane region" description="Helical" evidence="5">
    <location>
        <begin position="33"/>
        <end position="56"/>
    </location>
</feature>
<comment type="caution">
    <text evidence="6">The sequence shown here is derived from an EMBL/GenBank/DDBJ whole genome shotgun (WGS) entry which is preliminary data.</text>
</comment>
<sequence length="178" mass="18676">MATHAETDEPGIETPEPVAVSKSLLANAIIKDHMMACMAISVVPVPLLDVAGMAGVQIRMIKKLSDLYDKSFSEKTARNIVSGLAGGVIGVGTGAIAAVSLSKLIPGVGTLLGIATMPVVAAGTTYAIGQVFLKHYETDGDMYDLSVEAARDYYKSQLARGKDLAGKVKRTRQEPVAE</sequence>
<proteinExistence type="predicted"/>
<protein>
    <submittedName>
        <fullName evidence="6">YcjF family protein</fullName>
    </submittedName>
</protein>
<evidence type="ECO:0000256" key="5">
    <source>
        <dbReference type="SAM" id="Phobius"/>
    </source>
</evidence>
<accession>A0ABV8EH49</accession>
<dbReference type="Proteomes" id="UP001595697">
    <property type="component" value="Unassembled WGS sequence"/>
</dbReference>
<keyword evidence="3 5" id="KW-1133">Transmembrane helix</keyword>
<evidence type="ECO:0000256" key="2">
    <source>
        <dbReference type="ARBA" id="ARBA00022692"/>
    </source>
</evidence>
<dbReference type="InterPro" id="IPR021147">
    <property type="entry name" value="DUF697"/>
</dbReference>
<dbReference type="Pfam" id="PF05128">
    <property type="entry name" value="DUF697"/>
    <property type="match status" value="1"/>
</dbReference>
<evidence type="ECO:0000313" key="7">
    <source>
        <dbReference type="Proteomes" id="UP001595697"/>
    </source>
</evidence>
<evidence type="ECO:0000256" key="1">
    <source>
        <dbReference type="ARBA" id="ARBA00004141"/>
    </source>
</evidence>
<reference evidence="7" key="1">
    <citation type="journal article" date="2019" name="Int. J. Syst. Evol. Microbiol.">
        <title>The Global Catalogue of Microorganisms (GCM) 10K type strain sequencing project: providing services to taxonomists for standard genome sequencing and annotation.</title>
        <authorList>
            <consortium name="The Broad Institute Genomics Platform"/>
            <consortium name="The Broad Institute Genome Sequencing Center for Infectious Disease"/>
            <person name="Wu L."/>
            <person name="Ma J."/>
        </authorList>
    </citation>
    <scope>NUCLEOTIDE SEQUENCE [LARGE SCALE GENOMIC DNA]</scope>
    <source>
        <strain evidence="7">TBRC 5781</strain>
    </source>
</reference>
<organism evidence="6 7">
    <name type="scientific">Rhizobium lemnae</name>
    <dbReference type="NCBI Taxonomy" id="1214924"/>
    <lineage>
        <taxon>Bacteria</taxon>
        <taxon>Pseudomonadati</taxon>
        <taxon>Pseudomonadota</taxon>
        <taxon>Alphaproteobacteria</taxon>
        <taxon>Hyphomicrobiales</taxon>
        <taxon>Rhizobiaceae</taxon>
        <taxon>Rhizobium/Agrobacterium group</taxon>
        <taxon>Rhizobium</taxon>
    </lineage>
</organism>
<evidence type="ECO:0000313" key="6">
    <source>
        <dbReference type="EMBL" id="MFC3970822.1"/>
    </source>
</evidence>
<feature type="transmembrane region" description="Helical" evidence="5">
    <location>
        <begin position="111"/>
        <end position="133"/>
    </location>
</feature>
<evidence type="ECO:0000256" key="4">
    <source>
        <dbReference type="ARBA" id="ARBA00023136"/>
    </source>
</evidence>
<evidence type="ECO:0000256" key="3">
    <source>
        <dbReference type="ARBA" id="ARBA00022989"/>
    </source>
</evidence>
<gene>
    <name evidence="6" type="ORF">ACFOVS_22395</name>
</gene>
<feature type="transmembrane region" description="Helical" evidence="5">
    <location>
        <begin position="77"/>
        <end position="99"/>
    </location>
</feature>
<dbReference type="RefSeq" id="WP_247262235.1">
    <property type="nucleotide sequence ID" value="NZ_JALJQZ010000041.1"/>
</dbReference>
<name>A0ABV8EH49_9HYPH</name>
<keyword evidence="2 5" id="KW-0812">Transmembrane</keyword>
<comment type="subcellular location">
    <subcellularLocation>
        <location evidence="1">Membrane</location>
        <topology evidence="1">Multi-pass membrane protein</topology>
    </subcellularLocation>
</comment>
<dbReference type="EMBL" id="JBHSBD010000126">
    <property type="protein sequence ID" value="MFC3970822.1"/>
    <property type="molecule type" value="Genomic_DNA"/>
</dbReference>